<proteinExistence type="predicted"/>
<dbReference type="EMBL" id="JBHULD010000018">
    <property type="protein sequence ID" value="MFD2556534.1"/>
    <property type="molecule type" value="Genomic_DNA"/>
</dbReference>
<feature type="coiled-coil region" evidence="1">
    <location>
        <begin position="5"/>
        <end position="52"/>
    </location>
</feature>
<evidence type="ECO:0000313" key="2">
    <source>
        <dbReference type="EMBL" id="MFD2556534.1"/>
    </source>
</evidence>
<evidence type="ECO:0000313" key="3">
    <source>
        <dbReference type="Proteomes" id="UP001597440"/>
    </source>
</evidence>
<name>A0ABW5L661_9SPHI</name>
<dbReference type="Proteomes" id="UP001597440">
    <property type="component" value="Unassembled WGS sequence"/>
</dbReference>
<evidence type="ECO:0000256" key="1">
    <source>
        <dbReference type="SAM" id="Coils"/>
    </source>
</evidence>
<keyword evidence="3" id="KW-1185">Reference proteome</keyword>
<protein>
    <recommendedName>
        <fullName evidence="4">Histone H1</fullName>
    </recommendedName>
</protein>
<reference evidence="3" key="1">
    <citation type="journal article" date="2019" name="Int. J. Syst. Evol. Microbiol.">
        <title>The Global Catalogue of Microorganisms (GCM) 10K type strain sequencing project: providing services to taxonomists for standard genome sequencing and annotation.</title>
        <authorList>
            <consortium name="The Broad Institute Genomics Platform"/>
            <consortium name="The Broad Institute Genome Sequencing Center for Infectious Disease"/>
            <person name="Wu L."/>
            <person name="Ma J."/>
        </authorList>
    </citation>
    <scope>NUCLEOTIDE SEQUENCE [LARGE SCALE GENOMIC DNA]</scope>
    <source>
        <strain evidence="3">KCTC 52298</strain>
    </source>
</reference>
<organism evidence="2 3">
    <name type="scientific">Sphingobacterium tabacisoli</name>
    <dbReference type="NCBI Taxonomy" id="2044855"/>
    <lineage>
        <taxon>Bacteria</taxon>
        <taxon>Pseudomonadati</taxon>
        <taxon>Bacteroidota</taxon>
        <taxon>Sphingobacteriia</taxon>
        <taxon>Sphingobacteriales</taxon>
        <taxon>Sphingobacteriaceae</taxon>
        <taxon>Sphingobacterium</taxon>
    </lineage>
</organism>
<accession>A0ABW5L661</accession>
<sequence length="56" mass="6777">MDFVIDLLEENKNYLERQIRDEDLMRKNLKTATASMQQISQLKRAIKILKQKNRQQ</sequence>
<dbReference type="RefSeq" id="WP_210352408.1">
    <property type="nucleotide sequence ID" value="NZ_JAEQMU010000001.1"/>
</dbReference>
<keyword evidence="1" id="KW-0175">Coiled coil</keyword>
<gene>
    <name evidence="2" type="ORF">ACFSQW_19215</name>
</gene>
<evidence type="ECO:0008006" key="4">
    <source>
        <dbReference type="Google" id="ProtNLM"/>
    </source>
</evidence>
<comment type="caution">
    <text evidence="2">The sequence shown here is derived from an EMBL/GenBank/DDBJ whole genome shotgun (WGS) entry which is preliminary data.</text>
</comment>